<dbReference type="EMBL" id="UNSH01000042">
    <property type="protein sequence ID" value="SZF02389.1"/>
    <property type="molecule type" value="Genomic_DNA"/>
</dbReference>
<dbReference type="CDD" id="cd14686">
    <property type="entry name" value="bZIP"/>
    <property type="match status" value="1"/>
</dbReference>
<feature type="compositionally biased region" description="Polar residues" evidence="1">
    <location>
        <begin position="8"/>
        <end position="20"/>
    </location>
</feature>
<dbReference type="Proteomes" id="UP000275772">
    <property type="component" value="Unassembled WGS sequence"/>
</dbReference>
<evidence type="ECO:0000313" key="4">
    <source>
        <dbReference type="Proteomes" id="UP000275772"/>
    </source>
</evidence>
<evidence type="ECO:0000256" key="1">
    <source>
        <dbReference type="SAM" id="MobiDB-lite"/>
    </source>
</evidence>
<dbReference type="PROSITE" id="PS00036">
    <property type="entry name" value="BZIP_BASIC"/>
    <property type="match status" value="1"/>
</dbReference>
<dbReference type="InterPro" id="IPR004827">
    <property type="entry name" value="bZIP"/>
</dbReference>
<dbReference type="GO" id="GO:0003700">
    <property type="term" value="F:DNA-binding transcription factor activity"/>
    <property type="evidence" value="ECO:0007669"/>
    <property type="project" value="InterPro"/>
</dbReference>
<feature type="region of interest" description="Disordered" evidence="1">
    <location>
        <begin position="73"/>
        <end position="120"/>
    </location>
</feature>
<evidence type="ECO:0000313" key="3">
    <source>
        <dbReference type="EMBL" id="SZF02389.1"/>
    </source>
</evidence>
<dbReference type="VEuPathDB" id="FungiDB:BLGHR1_13169"/>
<organism evidence="3 4">
    <name type="scientific">Blumeria hordei</name>
    <name type="common">Barley powdery mildew</name>
    <name type="synonym">Blumeria graminis f. sp. hordei</name>
    <dbReference type="NCBI Taxonomy" id="2867405"/>
    <lineage>
        <taxon>Eukaryota</taxon>
        <taxon>Fungi</taxon>
        <taxon>Dikarya</taxon>
        <taxon>Ascomycota</taxon>
        <taxon>Pezizomycotina</taxon>
        <taxon>Leotiomycetes</taxon>
        <taxon>Erysiphales</taxon>
        <taxon>Erysiphaceae</taxon>
        <taxon>Blumeria</taxon>
    </lineage>
</organism>
<feature type="domain" description="BZIP" evidence="2">
    <location>
        <begin position="114"/>
        <end position="129"/>
    </location>
</feature>
<dbReference type="AlphaFoldDB" id="A0A383URH6"/>
<feature type="region of interest" description="Disordered" evidence="1">
    <location>
        <begin position="1"/>
        <end position="20"/>
    </location>
</feature>
<feature type="region of interest" description="Disordered" evidence="1">
    <location>
        <begin position="204"/>
        <end position="254"/>
    </location>
</feature>
<accession>A0A383URH6</accession>
<name>A0A383URH6_BLUHO</name>
<protein>
    <recommendedName>
        <fullName evidence="2">BZIP domain-containing protein</fullName>
    </recommendedName>
</protein>
<gene>
    <name evidence="3" type="ORF">BLGHR1_13169</name>
</gene>
<proteinExistence type="predicted"/>
<sequence length="426" mass="47593">MERMENLFETQYSLPPSDTMSSEQLDITWLNFPNSPEKRSPQTLVRKAKGVCGQKSSFLSQPGHSRLEDIEEGLRQGKRWGGPNVERNPPKRRRGPNKNQKVLTEEERKRKKEKALCRNAESARTCRGKRKQAEERLKSMSLNMEREFHQLCQIRGELSQELFTLLEQARQIKDPPLAEALDQATARLSALMVPCQDWPKILGISPRWPPTSPYPSRHRADSSTHSKNNALDVPPAMKCPSLDSEETHVENNSPAQCSDLAKLRSGSSTHQSPQIESSVSNINTPISMVSLATDDEAVALQYQLVNSPNPFMGELIPHDDFERVPSGEFQANARPSVNGQPIGDGKSLGYVFPLSPLPQLNEPYCSPFNSPLFTHPTPPSFDFNTRTSFVNPFSQAFSDQPLAQISPESTGSNQLECAIAQLANYT</sequence>
<evidence type="ECO:0000259" key="2">
    <source>
        <dbReference type="PROSITE" id="PS00036"/>
    </source>
</evidence>
<reference evidence="3 4" key="1">
    <citation type="submission" date="2017-11" db="EMBL/GenBank/DDBJ databases">
        <authorList>
            <person name="Kracher B."/>
        </authorList>
    </citation>
    <scope>NUCLEOTIDE SEQUENCE [LARGE SCALE GENOMIC DNA]</scope>
    <source>
        <strain evidence="3 4">RACE1</strain>
    </source>
</reference>